<dbReference type="SUPFAM" id="SSF49265">
    <property type="entry name" value="Fibronectin type III"/>
    <property type="match status" value="1"/>
</dbReference>
<evidence type="ECO:0000259" key="2">
    <source>
        <dbReference type="Pfam" id="PF01108"/>
    </source>
</evidence>
<dbReference type="AlphaFoldDB" id="A0AAD5B4G6"/>
<evidence type="ECO:0000313" key="3">
    <source>
        <dbReference type="EMBL" id="KAI5628533.1"/>
    </source>
</evidence>
<accession>A0AAD5B4G6</accession>
<dbReference type="PANTHER" id="PTHR20859">
    <property type="entry name" value="INTERFERON/INTERLEUKIN RECEPTOR"/>
    <property type="match status" value="1"/>
</dbReference>
<keyword evidence="3" id="KW-0675">Receptor</keyword>
<evidence type="ECO:0000313" key="4">
    <source>
        <dbReference type="Proteomes" id="UP001205998"/>
    </source>
</evidence>
<sequence length="179" mass="19957">MDHVYTLLMLIVSCSVFCGHVPAPINLKIESRHFIHLLTWQAGPGSPSGLQYRVIFRNYKNDWKTVDNCTAVRFPLLCNLTDVLSDLEITYYINVTAVSGNKTSTPSSHPPFIPVSDTELEPPPLQVLPCNLSLCVHLHSPSERLETVYKKFTYQLNVTSNQGHTVGSAVSNICMTLII</sequence>
<dbReference type="PANTHER" id="PTHR20859:SF93">
    <property type="entry name" value="CYTOKINE RECEPTOR FAMILY MEMBER B12-RELATED"/>
    <property type="match status" value="1"/>
</dbReference>
<dbReference type="InterPro" id="IPR036116">
    <property type="entry name" value="FN3_sf"/>
</dbReference>
<comment type="caution">
    <text evidence="3">The sequence shown here is derived from an EMBL/GenBank/DDBJ whole genome shotgun (WGS) entry which is preliminary data.</text>
</comment>
<feature type="domain" description="Fibronectin type-III" evidence="2">
    <location>
        <begin position="7"/>
        <end position="105"/>
    </location>
</feature>
<dbReference type="Proteomes" id="UP001205998">
    <property type="component" value="Unassembled WGS sequence"/>
</dbReference>
<dbReference type="InterPro" id="IPR050650">
    <property type="entry name" value="Type-II_Cytokine-TF_Rcpt"/>
</dbReference>
<evidence type="ECO:0000256" key="1">
    <source>
        <dbReference type="SAM" id="SignalP"/>
    </source>
</evidence>
<name>A0AAD5B4G6_SILAS</name>
<dbReference type="InterPro" id="IPR003961">
    <property type="entry name" value="FN3_dom"/>
</dbReference>
<feature type="signal peptide" evidence="1">
    <location>
        <begin position="1"/>
        <end position="18"/>
    </location>
</feature>
<feature type="chain" id="PRO_5042030473" evidence="1">
    <location>
        <begin position="19"/>
        <end position="179"/>
    </location>
</feature>
<dbReference type="Pfam" id="PF01108">
    <property type="entry name" value="Tissue_fac"/>
    <property type="match status" value="1"/>
</dbReference>
<gene>
    <name evidence="3" type="ORF">C0J50_3023</name>
</gene>
<reference evidence="3" key="1">
    <citation type="submission" date="2018-07" db="EMBL/GenBank/DDBJ databases">
        <title>Comparative genomics of catfishes provides insights into carnivory and benthic adaptation.</title>
        <authorList>
            <person name="Zhang Y."/>
            <person name="Wang D."/>
            <person name="Peng Z."/>
            <person name="Zheng S."/>
            <person name="Shao F."/>
            <person name="Tao W."/>
        </authorList>
    </citation>
    <scope>NUCLEOTIDE SEQUENCE</scope>
    <source>
        <strain evidence="3">Chongqing</strain>
    </source>
</reference>
<protein>
    <submittedName>
        <fullName evidence="3">Cytokine receptor family member b2</fullName>
    </submittedName>
</protein>
<dbReference type="GO" id="GO:0004896">
    <property type="term" value="F:cytokine receptor activity"/>
    <property type="evidence" value="ECO:0007669"/>
    <property type="project" value="TreeGrafter"/>
</dbReference>
<keyword evidence="4" id="KW-1185">Reference proteome</keyword>
<dbReference type="GO" id="GO:0005886">
    <property type="term" value="C:plasma membrane"/>
    <property type="evidence" value="ECO:0007669"/>
    <property type="project" value="TreeGrafter"/>
</dbReference>
<keyword evidence="1" id="KW-0732">Signal</keyword>
<dbReference type="Gene3D" id="2.60.40.10">
    <property type="entry name" value="Immunoglobulins"/>
    <property type="match status" value="1"/>
</dbReference>
<organism evidence="3 4">
    <name type="scientific">Silurus asotus</name>
    <name type="common">Amur catfish</name>
    <name type="synonym">Parasilurus asotus</name>
    <dbReference type="NCBI Taxonomy" id="30991"/>
    <lineage>
        <taxon>Eukaryota</taxon>
        <taxon>Metazoa</taxon>
        <taxon>Chordata</taxon>
        <taxon>Craniata</taxon>
        <taxon>Vertebrata</taxon>
        <taxon>Euteleostomi</taxon>
        <taxon>Actinopterygii</taxon>
        <taxon>Neopterygii</taxon>
        <taxon>Teleostei</taxon>
        <taxon>Ostariophysi</taxon>
        <taxon>Siluriformes</taxon>
        <taxon>Siluridae</taxon>
        <taxon>Silurus</taxon>
    </lineage>
</organism>
<dbReference type="EMBL" id="MU545793">
    <property type="protein sequence ID" value="KAI5628533.1"/>
    <property type="molecule type" value="Genomic_DNA"/>
</dbReference>
<dbReference type="CDD" id="cd00063">
    <property type="entry name" value="FN3"/>
    <property type="match status" value="1"/>
</dbReference>
<dbReference type="InterPro" id="IPR013783">
    <property type="entry name" value="Ig-like_fold"/>
</dbReference>
<proteinExistence type="predicted"/>